<dbReference type="AlphaFoldDB" id="A0A8S1NCW7"/>
<name>A0A8S1NCW7_PARPR</name>
<accession>A0A8S1NCW7</accession>
<sequence length="398" mass="48083">MSYSQKNFLNQPFYSPAKFENDQKDLMISQLKAENFELKQNDRDYQELATHLKSLEHRYNMLHEEKMRNEVEFRNRSDQTLKTIANLRNEIDNLKSQLTDKHIENQEMKAENLAFKEITEHRTQENQRVKSDIALLQENNRKLYEEKLRLETELQAAKDERKRLLHDREILNNTYEDVLDKLNEKEKQFSQLQTEYDNLEKQALIYKADVENINNEVKSKNENLKYTRMQYQEAQNYISQLQNDLEELHKQKEKFKQESLLYQKNYQQEADTCMELNAQVIQLDQTVKHQEKTIIDQRNEIERLKSMHMECLETTEELNHELELARRINDQLEHQHRDVMEELDKLSLTEEQAAMTRATKYKELKTKLIMGTKQLQQFSSPFKRFSTNKKSQLKQYEF</sequence>
<evidence type="ECO:0000313" key="2">
    <source>
        <dbReference type="EMBL" id="CAD8090478.1"/>
    </source>
</evidence>
<keyword evidence="3" id="KW-1185">Reference proteome</keyword>
<reference evidence="2" key="1">
    <citation type="submission" date="2021-01" db="EMBL/GenBank/DDBJ databases">
        <authorList>
            <consortium name="Genoscope - CEA"/>
            <person name="William W."/>
        </authorList>
    </citation>
    <scope>NUCLEOTIDE SEQUENCE</scope>
</reference>
<protein>
    <submittedName>
        <fullName evidence="2">Uncharacterized protein</fullName>
    </submittedName>
</protein>
<evidence type="ECO:0000256" key="1">
    <source>
        <dbReference type="SAM" id="Coils"/>
    </source>
</evidence>
<comment type="caution">
    <text evidence="2">The sequence shown here is derived from an EMBL/GenBank/DDBJ whole genome shotgun (WGS) entry which is preliminary data.</text>
</comment>
<organism evidence="2 3">
    <name type="scientific">Paramecium primaurelia</name>
    <dbReference type="NCBI Taxonomy" id="5886"/>
    <lineage>
        <taxon>Eukaryota</taxon>
        <taxon>Sar</taxon>
        <taxon>Alveolata</taxon>
        <taxon>Ciliophora</taxon>
        <taxon>Intramacronucleata</taxon>
        <taxon>Oligohymenophorea</taxon>
        <taxon>Peniculida</taxon>
        <taxon>Parameciidae</taxon>
        <taxon>Paramecium</taxon>
    </lineage>
</organism>
<dbReference type="OMA" id="EARIDIM"/>
<proteinExistence type="predicted"/>
<evidence type="ECO:0000313" key="3">
    <source>
        <dbReference type="Proteomes" id="UP000688137"/>
    </source>
</evidence>
<dbReference type="EMBL" id="CAJJDM010000089">
    <property type="protein sequence ID" value="CAD8090478.1"/>
    <property type="molecule type" value="Genomic_DNA"/>
</dbReference>
<gene>
    <name evidence="2" type="ORF">PPRIM_AZ9-3.1.T0860055</name>
</gene>
<dbReference type="Proteomes" id="UP000688137">
    <property type="component" value="Unassembled WGS sequence"/>
</dbReference>
<keyword evidence="1" id="KW-0175">Coiled coil</keyword>
<feature type="coiled-coil region" evidence="1">
    <location>
        <begin position="38"/>
        <end position="349"/>
    </location>
</feature>